<dbReference type="PANTHER" id="PTHR10039">
    <property type="entry name" value="AMELOGENIN"/>
    <property type="match status" value="1"/>
</dbReference>
<proteinExistence type="predicted"/>
<feature type="compositionally biased region" description="Polar residues" evidence="2">
    <location>
        <begin position="608"/>
        <end position="626"/>
    </location>
</feature>
<dbReference type="Pfam" id="PF24883">
    <property type="entry name" value="NPHP3_N"/>
    <property type="match status" value="1"/>
</dbReference>
<sequence>MGVIDSESPLGAHPIVAQNAHVTNVEGSYIDNSITNISHSVHLASVKDYRLDLFEEHISKGAAHDSAERGPDAPQCHPETRAAVQEEIMSWIGYGDQDEAPKPIMWLSGPAGSGKTAIAGSIADACQAKGWLAGSFFLSAFSGPPDRRSKRYFVPTLAYHLVQQRSIPGIKNAILSAIADTPSVFEKRLRDQMEILILQPLRTISAGQNRCSWPKVVVVDGLDECDADLDKTFRTQQDRRRNQESNQQEIVSALVDASKDPTFPFRIIIVSRPEPAIRDVISLSDTAALCLFLDEKYNPDADIALFFNSKFSDIRRRFNIPTSWPSQQDLRVLVDRASGQFIYAATVIRFVQAGKPPPEQLTRVLEWKNLDNYEAFSALDALYLGIIQTSPDPPMATKWLLTISKIPDRPGMMFREGWFLRGLLESSPGEMEYLLGNLTSLIDLGPDRQGRSPSFNFYHKSLHDFLYDGRRSSPLHSELPSPSKRYSPTQKIVMRFVDERMYQVFKGTTTNPHAKLGRGPQGAPASPHSDDSEGAIFLEQLCSLLSDTISPRLGYSSDDVDWWWSCLSHSSSDKSETQCLTCLPESTKIAAGSSALPRAKSGGRAYCNTATNQERGSSPLPQGNSA</sequence>
<comment type="caution">
    <text evidence="4">The sequence shown here is derived from an EMBL/GenBank/DDBJ whole genome shotgun (WGS) entry which is preliminary data.</text>
</comment>
<evidence type="ECO:0000313" key="5">
    <source>
        <dbReference type="Proteomes" id="UP000298030"/>
    </source>
</evidence>
<evidence type="ECO:0000259" key="3">
    <source>
        <dbReference type="Pfam" id="PF24883"/>
    </source>
</evidence>
<feature type="region of interest" description="Disordered" evidence="2">
    <location>
        <begin position="508"/>
        <end position="531"/>
    </location>
</feature>
<organism evidence="4 5">
    <name type="scientific">Coprinellus micaceus</name>
    <name type="common">Glistening ink-cap mushroom</name>
    <name type="synonym">Coprinus micaceus</name>
    <dbReference type="NCBI Taxonomy" id="71717"/>
    <lineage>
        <taxon>Eukaryota</taxon>
        <taxon>Fungi</taxon>
        <taxon>Dikarya</taxon>
        <taxon>Basidiomycota</taxon>
        <taxon>Agaricomycotina</taxon>
        <taxon>Agaricomycetes</taxon>
        <taxon>Agaricomycetidae</taxon>
        <taxon>Agaricales</taxon>
        <taxon>Agaricineae</taxon>
        <taxon>Psathyrellaceae</taxon>
        <taxon>Coprinellus</taxon>
    </lineage>
</organism>
<keyword evidence="5" id="KW-1185">Reference proteome</keyword>
<gene>
    <name evidence="4" type="ORF">FA13DRAFT_1718953</name>
</gene>
<dbReference type="AlphaFoldDB" id="A0A4Y7SCI4"/>
<reference evidence="4 5" key="1">
    <citation type="journal article" date="2019" name="Nat. Ecol. Evol.">
        <title>Megaphylogeny resolves global patterns of mushroom evolution.</title>
        <authorList>
            <person name="Varga T."/>
            <person name="Krizsan K."/>
            <person name="Foldi C."/>
            <person name="Dima B."/>
            <person name="Sanchez-Garcia M."/>
            <person name="Sanchez-Ramirez S."/>
            <person name="Szollosi G.J."/>
            <person name="Szarkandi J.G."/>
            <person name="Papp V."/>
            <person name="Albert L."/>
            <person name="Andreopoulos W."/>
            <person name="Angelini C."/>
            <person name="Antonin V."/>
            <person name="Barry K.W."/>
            <person name="Bougher N.L."/>
            <person name="Buchanan P."/>
            <person name="Buyck B."/>
            <person name="Bense V."/>
            <person name="Catcheside P."/>
            <person name="Chovatia M."/>
            <person name="Cooper J."/>
            <person name="Damon W."/>
            <person name="Desjardin D."/>
            <person name="Finy P."/>
            <person name="Geml J."/>
            <person name="Haridas S."/>
            <person name="Hughes K."/>
            <person name="Justo A."/>
            <person name="Karasinski D."/>
            <person name="Kautmanova I."/>
            <person name="Kiss B."/>
            <person name="Kocsube S."/>
            <person name="Kotiranta H."/>
            <person name="LaButti K.M."/>
            <person name="Lechner B.E."/>
            <person name="Liimatainen K."/>
            <person name="Lipzen A."/>
            <person name="Lukacs Z."/>
            <person name="Mihaltcheva S."/>
            <person name="Morgado L.N."/>
            <person name="Niskanen T."/>
            <person name="Noordeloos M.E."/>
            <person name="Ohm R.A."/>
            <person name="Ortiz-Santana B."/>
            <person name="Ovrebo C."/>
            <person name="Racz N."/>
            <person name="Riley R."/>
            <person name="Savchenko A."/>
            <person name="Shiryaev A."/>
            <person name="Soop K."/>
            <person name="Spirin V."/>
            <person name="Szebenyi C."/>
            <person name="Tomsovsky M."/>
            <person name="Tulloss R.E."/>
            <person name="Uehling J."/>
            <person name="Grigoriev I.V."/>
            <person name="Vagvolgyi C."/>
            <person name="Papp T."/>
            <person name="Martin F.M."/>
            <person name="Miettinen O."/>
            <person name="Hibbett D.S."/>
            <person name="Nagy L.G."/>
        </authorList>
    </citation>
    <scope>NUCLEOTIDE SEQUENCE [LARGE SCALE GENOMIC DNA]</scope>
    <source>
        <strain evidence="4 5">FP101781</strain>
    </source>
</reference>
<dbReference type="STRING" id="71717.A0A4Y7SCI4"/>
<feature type="region of interest" description="Disordered" evidence="2">
    <location>
        <begin position="599"/>
        <end position="626"/>
    </location>
</feature>
<dbReference type="InterPro" id="IPR056884">
    <property type="entry name" value="NPHP3-like_N"/>
</dbReference>
<dbReference type="OrthoDB" id="4760524at2759"/>
<evidence type="ECO:0000256" key="2">
    <source>
        <dbReference type="SAM" id="MobiDB-lite"/>
    </source>
</evidence>
<dbReference type="EMBL" id="QPFP01000198">
    <property type="protein sequence ID" value="TEB19304.1"/>
    <property type="molecule type" value="Genomic_DNA"/>
</dbReference>
<accession>A0A4Y7SCI4</accession>
<feature type="domain" description="Nephrocystin 3-like N-terminal" evidence="3">
    <location>
        <begin position="98"/>
        <end position="272"/>
    </location>
</feature>
<dbReference type="Proteomes" id="UP000298030">
    <property type="component" value="Unassembled WGS sequence"/>
</dbReference>
<dbReference type="Gene3D" id="3.40.50.300">
    <property type="entry name" value="P-loop containing nucleotide triphosphate hydrolases"/>
    <property type="match status" value="1"/>
</dbReference>
<name>A0A4Y7SCI4_COPMI</name>
<evidence type="ECO:0000313" key="4">
    <source>
        <dbReference type="EMBL" id="TEB19304.1"/>
    </source>
</evidence>
<protein>
    <recommendedName>
        <fullName evidence="3">Nephrocystin 3-like N-terminal domain-containing protein</fullName>
    </recommendedName>
</protein>
<keyword evidence="1" id="KW-0677">Repeat</keyword>
<dbReference type="PANTHER" id="PTHR10039:SF14">
    <property type="entry name" value="NACHT DOMAIN-CONTAINING PROTEIN"/>
    <property type="match status" value="1"/>
</dbReference>
<evidence type="ECO:0000256" key="1">
    <source>
        <dbReference type="ARBA" id="ARBA00022737"/>
    </source>
</evidence>
<dbReference type="InterPro" id="IPR027417">
    <property type="entry name" value="P-loop_NTPase"/>
</dbReference>
<dbReference type="SUPFAM" id="SSF52540">
    <property type="entry name" value="P-loop containing nucleoside triphosphate hydrolases"/>
    <property type="match status" value="1"/>
</dbReference>